<accession>A0A918R546</accession>
<dbReference type="AlphaFoldDB" id="A0A918R546"/>
<evidence type="ECO:0000313" key="4">
    <source>
        <dbReference type="EMBL" id="GGZ86516.1"/>
    </source>
</evidence>
<feature type="domain" description="Beta-lactamase-related" evidence="3">
    <location>
        <begin position="52"/>
        <end position="395"/>
    </location>
</feature>
<name>A0A918R546_9FLAO</name>
<dbReference type="SUPFAM" id="SSF56601">
    <property type="entry name" value="beta-lactamase/transpeptidase-like"/>
    <property type="match status" value="1"/>
</dbReference>
<dbReference type="RefSeq" id="WP_229796807.1">
    <property type="nucleotide sequence ID" value="NZ_BMWZ01000006.1"/>
</dbReference>
<dbReference type="PANTHER" id="PTHR46825:SF11">
    <property type="entry name" value="PENICILLIN-BINDING PROTEIN 4"/>
    <property type="match status" value="1"/>
</dbReference>
<dbReference type="GO" id="GO:0016020">
    <property type="term" value="C:membrane"/>
    <property type="evidence" value="ECO:0007669"/>
    <property type="project" value="UniProtKB-SubCell"/>
</dbReference>
<dbReference type="Pfam" id="PF00144">
    <property type="entry name" value="Beta-lactamase"/>
    <property type="match status" value="1"/>
</dbReference>
<protein>
    <submittedName>
        <fullName evidence="4">Beta-lactamase</fullName>
    </submittedName>
</protein>
<reference evidence="4" key="2">
    <citation type="submission" date="2020-09" db="EMBL/GenBank/DDBJ databases">
        <authorList>
            <person name="Sun Q."/>
            <person name="Kim S."/>
        </authorList>
    </citation>
    <scope>NUCLEOTIDE SEQUENCE</scope>
    <source>
        <strain evidence="4">KCTC 12710</strain>
    </source>
</reference>
<proteinExistence type="predicted"/>
<keyword evidence="5" id="KW-1185">Reference proteome</keyword>
<dbReference type="Proteomes" id="UP000636004">
    <property type="component" value="Unassembled WGS sequence"/>
</dbReference>
<comment type="caution">
    <text evidence="4">The sequence shown here is derived from an EMBL/GenBank/DDBJ whole genome shotgun (WGS) entry which is preliminary data.</text>
</comment>
<keyword evidence="2" id="KW-0472">Membrane</keyword>
<comment type="subcellular location">
    <subcellularLocation>
        <location evidence="1">Membrane</location>
    </subcellularLocation>
</comment>
<reference evidence="4" key="1">
    <citation type="journal article" date="2014" name="Int. J. Syst. Evol. Microbiol.">
        <title>Complete genome sequence of Corynebacterium casei LMG S-19264T (=DSM 44701T), isolated from a smear-ripened cheese.</title>
        <authorList>
            <consortium name="US DOE Joint Genome Institute (JGI-PGF)"/>
            <person name="Walter F."/>
            <person name="Albersmeier A."/>
            <person name="Kalinowski J."/>
            <person name="Ruckert C."/>
        </authorList>
    </citation>
    <scope>NUCLEOTIDE SEQUENCE</scope>
    <source>
        <strain evidence="4">KCTC 12710</strain>
    </source>
</reference>
<evidence type="ECO:0000313" key="5">
    <source>
        <dbReference type="Proteomes" id="UP000636004"/>
    </source>
</evidence>
<gene>
    <name evidence="4" type="primary">ampC</name>
    <name evidence="4" type="ORF">GCM10007028_25750</name>
</gene>
<evidence type="ECO:0000256" key="2">
    <source>
        <dbReference type="ARBA" id="ARBA00023136"/>
    </source>
</evidence>
<dbReference type="InterPro" id="IPR012338">
    <property type="entry name" value="Beta-lactam/transpept-like"/>
</dbReference>
<organism evidence="4 5">
    <name type="scientific">Algibacter mikhailovii</name>
    <dbReference type="NCBI Taxonomy" id="425498"/>
    <lineage>
        <taxon>Bacteria</taxon>
        <taxon>Pseudomonadati</taxon>
        <taxon>Bacteroidota</taxon>
        <taxon>Flavobacteriia</taxon>
        <taxon>Flavobacteriales</taxon>
        <taxon>Flavobacteriaceae</taxon>
        <taxon>Algibacter</taxon>
    </lineage>
</organism>
<dbReference type="InterPro" id="IPR050491">
    <property type="entry name" value="AmpC-like"/>
</dbReference>
<sequence length="416" mass="46679">MEYKLMNLKQPTLAPFSMLKLCINIFISLAVCQSFGQTHDSIAKQLSNDLKPIFDKGHINGLSVAIVNEQGTLFEQGLGYADKKAGQPYTEHTIQNIASISKTFIGVALLKAQEMGALNLDDPINKYLPFKVINPHFPDKAITIKHLATHTSSIKDPSQYEDNGYVLMHKNNDNLKVSSNFISPDNMMDYKVFLKNILDQEGNWYHKKVFLKNEPGALFEYSNIAAGLAAFVLEKATGQAFNAFTKTYIFSPLEMSNSGWFRDEVDNSKHSKLYADIDTELAPYYLINYPDGALITSIHDLGKFLKELISGYNGHGTLLNKSSYSELFKPNLKDSNYKKRNTNVYNDEYNMGVFMGISAQGQIGHTGGDPGVGTFMFFNSETKIGKILFVNTELDKAGVNEFIEIWKVLEAYENKL</sequence>
<dbReference type="Gene3D" id="3.40.710.10">
    <property type="entry name" value="DD-peptidase/beta-lactamase superfamily"/>
    <property type="match status" value="1"/>
</dbReference>
<evidence type="ECO:0000259" key="3">
    <source>
        <dbReference type="Pfam" id="PF00144"/>
    </source>
</evidence>
<dbReference type="EMBL" id="BMWZ01000006">
    <property type="protein sequence ID" value="GGZ86516.1"/>
    <property type="molecule type" value="Genomic_DNA"/>
</dbReference>
<dbReference type="InterPro" id="IPR001466">
    <property type="entry name" value="Beta-lactam-related"/>
</dbReference>
<dbReference type="PANTHER" id="PTHR46825">
    <property type="entry name" value="D-ALANYL-D-ALANINE-CARBOXYPEPTIDASE/ENDOPEPTIDASE AMPH"/>
    <property type="match status" value="1"/>
</dbReference>
<evidence type="ECO:0000256" key="1">
    <source>
        <dbReference type="ARBA" id="ARBA00004370"/>
    </source>
</evidence>